<organism evidence="1 2">
    <name type="scientific">Uliginosibacterium sediminicola</name>
    <dbReference type="NCBI Taxonomy" id="2024550"/>
    <lineage>
        <taxon>Bacteria</taxon>
        <taxon>Pseudomonadati</taxon>
        <taxon>Pseudomonadota</taxon>
        <taxon>Betaproteobacteria</taxon>
        <taxon>Rhodocyclales</taxon>
        <taxon>Zoogloeaceae</taxon>
        <taxon>Uliginosibacterium</taxon>
    </lineage>
</organism>
<evidence type="ECO:0000313" key="1">
    <source>
        <dbReference type="EMBL" id="MEN3068654.1"/>
    </source>
</evidence>
<gene>
    <name evidence="1" type="ORF">ABDB84_09210</name>
</gene>
<protein>
    <submittedName>
        <fullName evidence="1">Type II toxin-antitoxin system VapB family antitoxin</fullName>
    </submittedName>
</protein>
<dbReference type="Proteomes" id="UP001410394">
    <property type="component" value="Unassembled WGS sequence"/>
</dbReference>
<proteinExistence type="predicted"/>
<sequence length="66" mass="7173">MRISISLDDELYAKAHSFVAPETSDTDLIRQALETFVRVQAGKRLAALGGTADMEFIAHRPGSAPE</sequence>
<comment type="caution">
    <text evidence="1">The sequence shown here is derived from an EMBL/GenBank/DDBJ whole genome shotgun (WGS) entry which is preliminary data.</text>
</comment>
<evidence type="ECO:0000313" key="2">
    <source>
        <dbReference type="Proteomes" id="UP001410394"/>
    </source>
</evidence>
<dbReference type="RefSeq" id="WP_345919426.1">
    <property type="nucleotide sequence ID" value="NZ_JBDIVE010000004.1"/>
</dbReference>
<accession>A0ABU9YYN1</accession>
<keyword evidence="2" id="KW-1185">Reference proteome</keyword>
<name>A0ABU9YYN1_9RHOO</name>
<reference evidence="1 2" key="1">
    <citation type="journal article" date="2018" name="Int. J. Syst. Evol. Microbiol.">
        <title>Uliginosibacterium sediminicola sp. nov., isolated from freshwater sediment.</title>
        <authorList>
            <person name="Hwang W.M."/>
            <person name="Kim S.M."/>
            <person name="Kang K."/>
            <person name="Ahn T.Y."/>
        </authorList>
    </citation>
    <scope>NUCLEOTIDE SEQUENCE [LARGE SCALE GENOMIC DNA]</scope>
    <source>
        <strain evidence="1 2">M1-21</strain>
    </source>
</reference>
<dbReference type="EMBL" id="JBDIVE010000004">
    <property type="protein sequence ID" value="MEN3068654.1"/>
    <property type="molecule type" value="Genomic_DNA"/>
</dbReference>